<protein>
    <submittedName>
        <fullName evidence="1">Uncharacterized protein</fullName>
    </submittedName>
</protein>
<sequence length="112" mass="13194">MKKANRHTLRWQTAIWEYRGNMSIVHKDRNICKNADELSRWPLPNNIDNSDYVPEEACPQIPMEGISVTYLNTTFFEELRNVYTQYKNCSILCQLLTKDCKENSLIHALDEI</sequence>
<comment type="caution">
    <text evidence="1">The sequence shown here is derived from an EMBL/GenBank/DDBJ whole genome shotgun (WGS) entry which is preliminary data.</text>
</comment>
<name>A0A9Q3FNP8_9BASI</name>
<evidence type="ECO:0000313" key="1">
    <source>
        <dbReference type="EMBL" id="MBW0543990.1"/>
    </source>
</evidence>
<keyword evidence="2" id="KW-1185">Reference proteome</keyword>
<evidence type="ECO:0000313" key="2">
    <source>
        <dbReference type="Proteomes" id="UP000765509"/>
    </source>
</evidence>
<reference evidence="1" key="1">
    <citation type="submission" date="2021-03" db="EMBL/GenBank/DDBJ databases">
        <title>Draft genome sequence of rust myrtle Austropuccinia psidii MF-1, a brazilian biotype.</title>
        <authorList>
            <person name="Quecine M.C."/>
            <person name="Pachon D.M.R."/>
            <person name="Bonatelli M.L."/>
            <person name="Correr F.H."/>
            <person name="Franceschini L.M."/>
            <person name="Leite T.F."/>
            <person name="Margarido G.R.A."/>
            <person name="Almeida C.A."/>
            <person name="Ferrarezi J.A."/>
            <person name="Labate C.A."/>
        </authorList>
    </citation>
    <scope>NUCLEOTIDE SEQUENCE</scope>
    <source>
        <strain evidence="1">MF-1</strain>
    </source>
</reference>
<dbReference type="AlphaFoldDB" id="A0A9Q3FNP8"/>
<accession>A0A9Q3FNP8</accession>
<dbReference type="OrthoDB" id="2507171at2759"/>
<gene>
    <name evidence="1" type="ORF">O181_083705</name>
</gene>
<dbReference type="Proteomes" id="UP000765509">
    <property type="component" value="Unassembled WGS sequence"/>
</dbReference>
<dbReference type="EMBL" id="AVOT02048803">
    <property type="protein sequence ID" value="MBW0543990.1"/>
    <property type="molecule type" value="Genomic_DNA"/>
</dbReference>
<proteinExistence type="predicted"/>
<organism evidence="1 2">
    <name type="scientific">Austropuccinia psidii MF-1</name>
    <dbReference type="NCBI Taxonomy" id="1389203"/>
    <lineage>
        <taxon>Eukaryota</taxon>
        <taxon>Fungi</taxon>
        <taxon>Dikarya</taxon>
        <taxon>Basidiomycota</taxon>
        <taxon>Pucciniomycotina</taxon>
        <taxon>Pucciniomycetes</taxon>
        <taxon>Pucciniales</taxon>
        <taxon>Sphaerophragmiaceae</taxon>
        <taxon>Austropuccinia</taxon>
    </lineage>
</organism>